<gene>
    <name evidence="1" type="ORF">TPC1_30551</name>
</gene>
<feature type="non-terminal residue" evidence="1">
    <location>
        <position position="1"/>
    </location>
</feature>
<dbReference type="AlphaFoldDB" id="A0A146K254"/>
<name>A0A146K254_9EUKA</name>
<evidence type="ECO:0000313" key="1">
    <source>
        <dbReference type="EMBL" id="JAP89954.1"/>
    </source>
</evidence>
<organism evidence="1">
    <name type="scientific">Trepomonas sp. PC1</name>
    <dbReference type="NCBI Taxonomy" id="1076344"/>
    <lineage>
        <taxon>Eukaryota</taxon>
        <taxon>Metamonada</taxon>
        <taxon>Diplomonadida</taxon>
        <taxon>Hexamitidae</taxon>
        <taxon>Hexamitinae</taxon>
        <taxon>Trepomonas</taxon>
    </lineage>
</organism>
<proteinExistence type="predicted"/>
<dbReference type="EMBL" id="GDID01006652">
    <property type="protein sequence ID" value="JAP89954.1"/>
    <property type="molecule type" value="Transcribed_RNA"/>
</dbReference>
<reference evidence="1" key="1">
    <citation type="submission" date="2015-07" db="EMBL/GenBank/DDBJ databases">
        <title>Adaptation to a free-living lifestyle via gene acquisitions in the diplomonad Trepomonas sp. PC1.</title>
        <authorList>
            <person name="Xu F."/>
            <person name="Jerlstrom-Hultqvist J."/>
            <person name="Kolisko M."/>
            <person name="Simpson A.G.B."/>
            <person name="Roger A.J."/>
            <person name="Svard S.G."/>
            <person name="Andersson J.O."/>
        </authorList>
    </citation>
    <scope>NUCLEOTIDE SEQUENCE</scope>
    <source>
        <strain evidence="1">PC1</strain>
    </source>
</reference>
<accession>A0A146K254</accession>
<sequence>LMEQQEPYYEIIEITSFSQQNKLKKECSLYLCIQNQNLEEEFDFLQKVVENNSYFHTVFVDGAEYISSQSLNIISQYSSNMYVLCKQFTILNFRQSNNLVIINGTTVTYDDYQLQHTHILHFQTESYSDSDENLINQTELFDKLQSDHYKMFEKVENRLQLFFSQQQQIQGNEEDIFYYQLQKKIGCDDRYAEFEQICFDNQLTLEEGFHKLHRLDASSVIFQYFKGVHEKLPVDIVFQEPKAQKIYNYTTHIIEQQISVDQLKLLIKMANVHKLNQFQEFITQQCYSLQNDHKIVILDEIKQLAKDTRQSIILQFYDYQIKVCPKKSNVNDYNQLLSYLELLTEKSNTFFKVVIEDKYFNVNLKEFVDENFDQEEKQKLKELLIEKNSEETGNIFLEGEIDSAQPHFNLNHNRRNSKSIQFGDWEHTLMLMEML</sequence>
<protein>
    <submittedName>
        <fullName evidence="1">Uncharacterized protein</fullName>
    </submittedName>
</protein>